<proteinExistence type="predicted"/>
<protein>
    <submittedName>
        <fullName evidence="2">Helix-turn-helix domain-containing protein</fullName>
    </submittedName>
</protein>
<reference evidence="2" key="1">
    <citation type="submission" date="2021-11" db="EMBL/GenBank/DDBJ databases">
        <title>Draft genome sequence of Alcaligenes endophyticus type strain CCUG 75668T.</title>
        <authorList>
            <person name="Salva-Serra F."/>
            <person name="Duran R.E."/>
            <person name="Seeger M."/>
            <person name="Moore E.R.B."/>
            <person name="Jaen-Luchoro D."/>
        </authorList>
    </citation>
    <scope>NUCLEOTIDE SEQUENCE</scope>
    <source>
        <strain evidence="2">CCUG 75668</strain>
    </source>
</reference>
<dbReference type="Gene3D" id="1.10.10.10">
    <property type="entry name" value="Winged helix-like DNA-binding domain superfamily/Winged helix DNA-binding domain"/>
    <property type="match status" value="1"/>
</dbReference>
<dbReference type="EMBL" id="JAJHNU010000002">
    <property type="protein sequence ID" value="MDN4121731.1"/>
    <property type="molecule type" value="Genomic_DNA"/>
</dbReference>
<evidence type="ECO:0000313" key="2">
    <source>
        <dbReference type="EMBL" id="MDN4121731.1"/>
    </source>
</evidence>
<feature type="compositionally biased region" description="Basic and acidic residues" evidence="1">
    <location>
        <begin position="126"/>
        <end position="144"/>
    </location>
</feature>
<organism evidence="2 3">
    <name type="scientific">Alcaligenes endophyticus</name>
    <dbReference type="NCBI Taxonomy" id="1929088"/>
    <lineage>
        <taxon>Bacteria</taxon>
        <taxon>Pseudomonadati</taxon>
        <taxon>Pseudomonadota</taxon>
        <taxon>Betaproteobacteria</taxon>
        <taxon>Burkholderiales</taxon>
        <taxon>Alcaligenaceae</taxon>
        <taxon>Alcaligenes</taxon>
    </lineage>
</organism>
<dbReference type="RefSeq" id="WP_266124398.1">
    <property type="nucleotide sequence ID" value="NZ_JAJHNU010000002.1"/>
</dbReference>
<comment type="caution">
    <text evidence="2">The sequence shown here is derived from an EMBL/GenBank/DDBJ whole genome shotgun (WGS) entry which is preliminary data.</text>
</comment>
<evidence type="ECO:0000256" key="1">
    <source>
        <dbReference type="SAM" id="MobiDB-lite"/>
    </source>
</evidence>
<dbReference type="Pfam" id="PF13730">
    <property type="entry name" value="HTH_36"/>
    <property type="match status" value="1"/>
</dbReference>
<feature type="region of interest" description="Disordered" evidence="1">
    <location>
        <begin position="89"/>
        <end position="153"/>
    </location>
</feature>
<keyword evidence="3" id="KW-1185">Reference proteome</keyword>
<dbReference type="InterPro" id="IPR036390">
    <property type="entry name" value="WH_DNA-bd_sf"/>
</dbReference>
<dbReference type="SUPFAM" id="SSF46785">
    <property type="entry name" value="Winged helix' DNA-binding domain"/>
    <property type="match status" value="1"/>
</dbReference>
<dbReference type="InterPro" id="IPR036388">
    <property type="entry name" value="WH-like_DNA-bd_sf"/>
</dbReference>
<sequence length="249" mass="27233">MSTVIMSECWPLQGMSPAQKAVLVSLADNANDQGVCWPSVTNIAMRTCLSERAVQNAIKWLIEAGILVSQQRYGRSTVYTVTPAAYAPPQQMRGADKDKTPAANAPTPAPAAPHPRSSCTQNRKGTVKEPMNRKDDCAELEKNSTPDSPPVEHLTLADRTEHPVLECDVLAWADAFPKVDVAGELKKMKVWLNANPTKRKTKRGINAFIVNWLGREQDRPSHAKPSGGGKHTGFNQQNYQEGISDDGSF</sequence>
<gene>
    <name evidence="2" type="ORF">LMS43_10555</name>
</gene>
<dbReference type="Proteomes" id="UP001168613">
    <property type="component" value="Unassembled WGS sequence"/>
</dbReference>
<name>A0ABT8EKB6_9BURK</name>
<evidence type="ECO:0000313" key="3">
    <source>
        <dbReference type="Proteomes" id="UP001168613"/>
    </source>
</evidence>
<feature type="region of interest" description="Disordered" evidence="1">
    <location>
        <begin position="216"/>
        <end position="249"/>
    </location>
</feature>
<accession>A0ABT8EKB6</accession>